<feature type="region of interest" description="Disordered" evidence="2">
    <location>
        <begin position="1"/>
        <end position="22"/>
    </location>
</feature>
<proteinExistence type="predicted"/>
<name>A0A392MRK8_9FABA</name>
<organism evidence="4 5">
    <name type="scientific">Trifolium medium</name>
    <dbReference type="NCBI Taxonomy" id="97028"/>
    <lineage>
        <taxon>Eukaryota</taxon>
        <taxon>Viridiplantae</taxon>
        <taxon>Streptophyta</taxon>
        <taxon>Embryophyta</taxon>
        <taxon>Tracheophyta</taxon>
        <taxon>Spermatophyta</taxon>
        <taxon>Magnoliopsida</taxon>
        <taxon>eudicotyledons</taxon>
        <taxon>Gunneridae</taxon>
        <taxon>Pentapetalae</taxon>
        <taxon>rosids</taxon>
        <taxon>fabids</taxon>
        <taxon>Fabales</taxon>
        <taxon>Fabaceae</taxon>
        <taxon>Papilionoideae</taxon>
        <taxon>50 kb inversion clade</taxon>
        <taxon>NPAAA clade</taxon>
        <taxon>Hologalegina</taxon>
        <taxon>IRL clade</taxon>
        <taxon>Trifolieae</taxon>
        <taxon>Trifolium</taxon>
    </lineage>
</organism>
<evidence type="ECO:0000256" key="1">
    <source>
        <dbReference type="ARBA" id="ARBA00023027"/>
    </source>
</evidence>
<dbReference type="Proteomes" id="UP000265520">
    <property type="component" value="Unassembled WGS sequence"/>
</dbReference>
<gene>
    <name evidence="4" type="ORF">A2U01_0010605</name>
</gene>
<dbReference type="PANTHER" id="PTHR32009">
    <property type="entry name" value="TMV RESISTANCE PROTEIN N-LIKE"/>
    <property type="match status" value="1"/>
</dbReference>
<dbReference type="EMBL" id="LXQA010016703">
    <property type="protein sequence ID" value="MCH89705.1"/>
    <property type="molecule type" value="Genomic_DNA"/>
</dbReference>
<evidence type="ECO:0000313" key="5">
    <source>
        <dbReference type="Proteomes" id="UP000265520"/>
    </source>
</evidence>
<evidence type="ECO:0000256" key="2">
    <source>
        <dbReference type="SAM" id="MobiDB-lite"/>
    </source>
</evidence>
<dbReference type="AlphaFoldDB" id="A0A392MRK8"/>
<dbReference type="InterPro" id="IPR000157">
    <property type="entry name" value="TIR_dom"/>
</dbReference>
<feature type="domain" description="TIR" evidence="3">
    <location>
        <begin position="27"/>
        <end position="171"/>
    </location>
</feature>
<dbReference type="PROSITE" id="PS50104">
    <property type="entry name" value="TIR"/>
    <property type="match status" value="1"/>
</dbReference>
<accession>A0A392MRK8</accession>
<keyword evidence="1" id="KW-0520">NAD</keyword>
<protein>
    <submittedName>
        <fullName evidence="4">NBS-containing resistance-like protein</fullName>
    </submittedName>
</protein>
<dbReference type="SUPFAM" id="SSF52200">
    <property type="entry name" value="Toll/Interleukin receptor TIR domain"/>
    <property type="match status" value="1"/>
</dbReference>
<dbReference type="GO" id="GO:0007165">
    <property type="term" value="P:signal transduction"/>
    <property type="evidence" value="ECO:0007669"/>
    <property type="project" value="InterPro"/>
</dbReference>
<dbReference type="SMART" id="SM00255">
    <property type="entry name" value="TIR"/>
    <property type="match status" value="1"/>
</dbReference>
<keyword evidence="5" id="KW-1185">Reference proteome</keyword>
<dbReference type="Gene3D" id="3.40.50.10140">
    <property type="entry name" value="Toll/interleukin-1 receptor homology (TIR) domain"/>
    <property type="match status" value="1"/>
</dbReference>
<sequence length="191" mass="21778">MSSFTFSSNSPSEFESTSSTYPDPSRKRYDVYLSFCDEDACSFVVDTYASLTSPPRIAVFSGNLMLVSDDDQILLRPSESTLNVIGECKIAIIVLSKNYTNSSWCLRELEKITECCRTSNGLIVLPFLYPPNIRLRVDMFGEAFLEFLDRISTEETSEKADKFMSWVAAISHYTGYISKVPEYFKDPYPYR</sequence>
<dbReference type="PANTHER" id="PTHR32009:SF151">
    <property type="entry name" value="TIR DOMAIN-CONTAINING PROTEIN-RELATED"/>
    <property type="match status" value="1"/>
</dbReference>
<dbReference type="Pfam" id="PF01582">
    <property type="entry name" value="TIR"/>
    <property type="match status" value="1"/>
</dbReference>
<evidence type="ECO:0000259" key="3">
    <source>
        <dbReference type="PROSITE" id="PS50104"/>
    </source>
</evidence>
<reference evidence="4 5" key="1">
    <citation type="journal article" date="2018" name="Front. Plant Sci.">
        <title>Red Clover (Trifolium pratense) and Zigzag Clover (T. medium) - A Picture of Genomic Similarities and Differences.</title>
        <authorList>
            <person name="Dluhosova J."/>
            <person name="Istvanek J."/>
            <person name="Nedelnik J."/>
            <person name="Repkova J."/>
        </authorList>
    </citation>
    <scope>NUCLEOTIDE SEQUENCE [LARGE SCALE GENOMIC DNA]</scope>
    <source>
        <strain evidence="5">cv. 10/8</strain>
        <tissue evidence="4">Leaf</tissue>
    </source>
</reference>
<comment type="caution">
    <text evidence="4">The sequence shown here is derived from an EMBL/GenBank/DDBJ whole genome shotgun (WGS) entry which is preliminary data.</text>
</comment>
<feature type="compositionally biased region" description="Low complexity" evidence="2">
    <location>
        <begin position="1"/>
        <end position="20"/>
    </location>
</feature>
<dbReference type="InterPro" id="IPR035897">
    <property type="entry name" value="Toll_tir_struct_dom_sf"/>
</dbReference>
<evidence type="ECO:0000313" key="4">
    <source>
        <dbReference type="EMBL" id="MCH89705.1"/>
    </source>
</evidence>